<dbReference type="PANTHER" id="PTHR12599">
    <property type="entry name" value="PTERIN-4-ALPHA-CARBINOLAMINE DEHYDRATASE"/>
    <property type="match status" value="1"/>
</dbReference>
<dbReference type="RefSeq" id="XP_024696223.1">
    <property type="nucleotide sequence ID" value="XM_024840939.1"/>
</dbReference>
<dbReference type="AlphaFoldDB" id="A0A2I1DCM0"/>
<organism evidence="6 7">
    <name type="scientific">Aspergillus campestris (strain IBT 28561)</name>
    <dbReference type="NCBI Taxonomy" id="1392248"/>
    <lineage>
        <taxon>Eukaryota</taxon>
        <taxon>Fungi</taxon>
        <taxon>Dikarya</taxon>
        <taxon>Ascomycota</taxon>
        <taxon>Pezizomycotina</taxon>
        <taxon>Eurotiomycetes</taxon>
        <taxon>Eurotiomycetidae</taxon>
        <taxon>Eurotiales</taxon>
        <taxon>Aspergillaceae</taxon>
        <taxon>Aspergillus</taxon>
        <taxon>Aspergillus subgen. Circumdati</taxon>
    </lineage>
</organism>
<dbReference type="GO" id="GO:0008124">
    <property type="term" value="F:4-alpha-hydroxytetrahydrobiopterin dehydratase activity"/>
    <property type="evidence" value="ECO:0007669"/>
    <property type="project" value="UniProtKB-EC"/>
</dbReference>
<dbReference type="EC" id="4.2.1.96" evidence="3"/>
<name>A0A2I1DCM0_ASPC2</name>
<dbReference type="InterPro" id="IPR001533">
    <property type="entry name" value="Pterin_deHydtase"/>
</dbReference>
<evidence type="ECO:0000256" key="5">
    <source>
        <dbReference type="ARBA" id="ARBA00030497"/>
    </source>
</evidence>
<proteinExistence type="inferred from homology"/>
<gene>
    <name evidence="6" type="ORF">P168DRAFT_325012</name>
</gene>
<evidence type="ECO:0000256" key="1">
    <source>
        <dbReference type="ARBA" id="ARBA00001554"/>
    </source>
</evidence>
<dbReference type="Proteomes" id="UP000234254">
    <property type="component" value="Unassembled WGS sequence"/>
</dbReference>
<evidence type="ECO:0000313" key="6">
    <source>
        <dbReference type="EMBL" id="PKY07629.1"/>
    </source>
</evidence>
<dbReference type="InterPro" id="IPR036428">
    <property type="entry name" value="PCD_sf"/>
</dbReference>
<evidence type="ECO:0000256" key="4">
    <source>
        <dbReference type="ARBA" id="ARBA00023239"/>
    </source>
</evidence>
<dbReference type="GO" id="GO:0006729">
    <property type="term" value="P:tetrahydrobiopterin biosynthetic process"/>
    <property type="evidence" value="ECO:0007669"/>
    <property type="project" value="InterPro"/>
</dbReference>
<protein>
    <recommendedName>
        <fullName evidence="3">4a-hydroxytetrahydrobiopterin dehydratase</fullName>
        <ecNumber evidence="3">4.2.1.96</ecNumber>
    </recommendedName>
    <alternativeName>
        <fullName evidence="5">4-alpha-hydroxy-tetrahydropterin dehydratase</fullName>
    </alternativeName>
</protein>
<evidence type="ECO:0000313" key="7">
    <source>
        <dbReference type="Proteomes" id="UP000234254"/>
    </source>
</evidence>
<comment type="similarity">
    <text evidence="2">Belongs to the pterin-4-alpha-carbinolamine dehydratase family.</text>
</comment>
<evidence type="ECO:0000256" key="2">
    <source>
        <dbReference type="ARBA" id="ARBA00006472"/>
    </source>
</evidence>
<dbReference type="EMBL" id="MSFM01000002">
    <property type="protein sequence ID" value="PKY07629.1"/>
    <property type="molecule type" value="Genomic_DNA"/>
</dbReference>
<dbReference type="OrthoDB" id="277398at2759"/>
<reference evidence="6" key="1">
    <citation type="submission" date="2016-12" db="EMBL/GenBank/DDBJ databases">
        <title>The genomes of Aspergillus section Nigri reveals drivers in fungal speciation.</title>
        <authorList>
            <consortium name="DOE Joint Genome Institute"/>
            <person name="Vesth T.C."/>
            <person name="Nybo J."/>
            <person name="Theobald S."/>
            <person name="Brandl J."/>
            <person name="Frisvad J.C."/>
            <person name="Nielsen K.F."/>
            <person name="Lyhne E.K."/>
            <person name="Kogle M.E."/>
            <person name="Kuo A."/>
            <person name="Riley R."/>
            <person name="Clum A."/>
            <person name="Nolan M."/>
            <person name="Lipzen A."/>
            <person name="Salamov A."/>
            <person name="Henrissat B."/>
            <person name="Wiebenga A."/>
            <person name="De vries R.P."/>
            <person name="Grigoriev I.V."/>
            <person name="Mortensen U.H."/>
            <person name="Andersen M.R."/>
            <person name="Baker S.E."/>
        </authorList>
    </citation>
    <scope>NUCLEOTIDE SEQUENCE</scope>
    <source>
        <strain evidence="6">IBT 28561</strain>
    </source>
</reference>
<keyword evidence="4" id="KW-0456">Lyase</keyword>
<comment type="catalytic activity">
    <reaction evidence="1">
        <text>(4aS,6R)-4a-hydroxy-L-erythro-5,6,7,8-tetrahydrobiopterin = (6R)-L-erythro-6,7-dihydrobiopterin + H2O</text>
        <dbReference type="Rhea" id="RHEA:11920"/>
        <dbReference type="ChEBI" id="CHEBI:15377"/>
        <dbReference type="ChEBI" id="CHEBI:15642"/>
        <dbReference type="ChEBI" id="CHEBI:43120"/>
        <dbReference type="EC" id="4.2.1.96"/>
    </reaction>
</comment>
<keyword evidence="7" id="KW-1185">Reference proteome</keyword>
<dbReference type="SUPFAM" id="SSF55248">
    <property type="entry name" value="PCD-like"/>
    <property type="match status" value="1"/>
</dbReference>
<dbReference type="GeneID" id="36548463"/>
<dbReference type="Pfam" id="PF01329">
    <property type="entry name" value="Pterin_4a"/>
    <property type="match status" value="1"/>
</dbReference>
<dbReference type="Gene3D" id="3.30.1360.20">
    <property type="entry name" value="Transcriptional coactivator/pterin dehydratase"/>
    <property type="match status" value="1"/>
</dbReference>
<sequence>MASTNAAQWSEGTDHAEADPLLNTLLQQGWQLNDDANAIRKYFRFNTYTKVMDYANCIAIKSKRANHHSELTLKARSVTVLWTTHVPKGLSMKDLRMAEFCEMAAKEMVLAVEGGQEEECGPCGG</sequence>
<evidence type="ECO:0000256" key="3">
    <source>
        <dbReference type="ARBA" id="ARBA00013252"/>
    </source>
</evidence>
<dbReference type="PANTHER" id="PTHR12599:SF0">
    <property type="entry name" value="PTERIN-4-ALPHA-CARBINOLAMINE DEHYDRATASE"/>
    <property type="match status" value="1"/>
</dbReference>
<comment type="caution">
    <text evidence="6">The sequence shown here is derived from an EMBL/GenBank/DDBJ whole genome shotgun (WGS) entry which is preliminary data.</text>
</comment>
<dbReference type="CDD" id="cd00488">
    <property type="entry name" value="PCD_DCoH"/>
    <property type="match status" value="1"/>
</dbReference>
<dbReference type="VEuPathDB" id="FungiDB:P168DRAFT_325012"/>
<accession>A0A2I1DCM0</accession>